<comment type="caution">
    <text evidence="1">The sequence shown here is derived from an EMBL/GenBank/DDBJ whole genome shotgun (WGS) entry which is preliminary data.</text>
</comment>
<dbReference type="AlphaFoldDB" id="A0A2T1DVQ5"/>
<gene>
    <name evidence="1" type="ORF">C7B82_26510</name>
</gene>
<evidence type="ECO:0000313" key="2">
    <source>
        <dbReference type="Proteomes" id="UP000239576"/>
    </source>
</evidence>
<dbReference type="Proteomes" id="UP000239576">
    <property type="component" value="Unassembled WGS sequence"/>
</dbReference>
<evidence type="ECO:0000313" key="1">
    <source>
        <dbReference type="EMBL" id="PSB24578.1"/>
    </source>
</evidence>
<sequence>MDSWKKLRCHFIISEIDRMSEYLDLIDSSIKDSQQKLEVDLKARAESMTEEEKLDFYDFYEDDMINLGSDFPVFLFSGFVISWYSFIEHELISLCKSLKLTINVSIQDKTRFEEGIRRAYNFLGKAANYKIDDKHWQELEAVRQVRNRLVHEGGRLIPKPDRTKPDMVEIDLDEDGSIYLPINQNLYQYLIKYNLYAAGCMRLAPNYVYCKHLVTFGMELLVKIYKDFNLLPIAS</sequence>
<proteinExistence type="predicted"/>
<accession>A0A2T1DVQ5</accession>
<organism evidence="1 2">
    <name type="scientific">Stenomitos frigidus ULC18</name>
    <dbReference type="NCBI Taxonomy" id="2107698"/>
    <lineage>
        <taxon>Bacteria</taxon>
        <taxon>Bacillati</taxon>
        <taxon>Cyanobacteriota</taxon>
        <taxon>Cyanophyceae</taxon>
        <taxon>Leptolyngbyales</taxon>
        <taxon>Leptolyngbyaceae</taxon>
        <taxon>Stenomitos</taxon>
    </lineage>
</organism>
<protein>
    <submittedName>
        <fullName evidence="1">Uncharacterized protein</fullName>
    </submittedName>
</protein>
<dbReference type="EMBL" id="PVWK01000142">
    <property type="protein sequence ID" value="PSB24578.1"/>
    <property type="molecule type" value="Genomic_DNA"/>
</dbReference>
<keyword evidence="2" id="KW-1185">Reference proteome</keyword>
<name>A0A2T1DVQ5_9CYAN</name>
<reference evidence="1 2" key="2">
    <citation type="submission" date="2018-03" db="EMBL/GenBank/DDBJ databases">
        <title>The ancient ancestry and fast evolution of plastids.</title>
        <authorList>
            <person name="Moore K.R."/>
            <person name="Magnabosco C."/>
            <person name="Momper L."/>
            <person name="Gold D.A."/>
            <person name="Bosak T."/>
            <person name="Fournier G.P."/>
        </authorList>
    </citation>
    <scope>NUCLEOTIDE SEQUENCE [LARGE SCALE GENOMIC DNA]</scope>
    <source>
        <strain evidence="1 2">ULC18</strain>
    </source>
</reference>
<reference evidence="2" key="1">
    <citation type="submission" date="2018-02" db="EMBL/GenBank/DDBJ databases">
        <authorList>
            <person name="Moore K."/>
            <person name="Momper L."/>
        </authorList>
    </citation>
    <scope>NUCLEOTIDE SEQUENCE [LARGE SCALE GENOMIC DNA]</scope>
    <source>
        <strain evidence="2">ULC18</strain>
    </source>
</reference>